<dbReference type="Gene3D" id="3.60.21.10">
    <property type="match status" value="1"/>
</dbReference>
<dbReference type="Proteomes" id="UP000800200">
    <property type="component" value="Unassembled WGS sequence"/>
</dbReference>
<proteinExistence type="predicted"/>
<evidence type="ECO:0000313" key="1">
    <source>
        <dbReference type="EMBL" id="KAF2192765.1"/>
    </source>
</evidence>
<evidence type="ECO:0000313" key="2">
    <source>
        <dbReference type="Proteomes" id="UP000800200"/>
    </source>
</evidence>
<keyword evidence="2" id="KW-1185">Reference proteome</keyword>
<gene>
    <name evidence="1" type="ORF">K469DRAFT_717356</name>
</gene>
<dbReference type="InterPro" id="IPR029052">
    <property type="entry name" value="Metallo-depent_PP-like"/>
</dbReference>
<accession>A0A6A6ENK9</accession>
<sequence>MLNHYSESPAPTRSPKLTVTFLQEGTHEFTLKSDAAFRIYASPYTHQYGLSAFQYPSCEDRFNPPSKIPAWARTSLPRPRLYLTVSISSCHTTLHNKFSMQPAMDEILAASTFDELSHKGPTPLFWPHP</sequence>
<reference evidence="1" key="1">
    <citation type="journal article" date="2020" name="Stud. Mycol.">
        <title>101 Dothideomycetes genomes: a test case for predicting lifestyles and emergence of pathogens.</title>
        <authorList>
            <person name="Haridas S."/>
            <person name="Albert R."/>
            <person name="Binder M."/>
            <person name="Bloem J."/>
            <person name="Labutti K."/>
            <person name="Salamov A."/>
            <person name="Andreopoulos B."/>
            <person name="Baker S."/>
            <person name="Barry K."/>
            <person name="Bills G."/>
            <person name="Bluhm B."/>
            <person name="Cannon C."/>
            <person name="Castanera R."/>
            <person name="Culley D."/>
            <person name="Daum C."/>
            <person name="Ezra D."/>
            <person name="Gonzalez J."/>
            <person name="Henrissat B."/>
            <person name="Kuo A."/>
            <person name="Liang C."/>
            <person name="Lipzen A."/>
            <person name="Lutzoni F."/>
            <person name="Magnuson J."/>
            <person name="Mondo S."/>
            <person name="Nolan M."/>
            <person name="Ohm R."/>
            <person name="Pangilinan J."/>
            <person name="Park H.-J."/>
            <person name="Ramirez L."/>
            <person name="Alfaro M."/>
            <person name="Sun H."/>
            <person name="Tritt A."/>
            <person name="Yoshinaga Y."/>
            <person name="Zwiers L.-H."/>
            <person name="Turgeon B."/>
            <person name="Goodwin S."/>
            <person name="Spatafora J."/>
            <person name="Crous P."/>
            <person name="Grigoriev I."/>
        </authorList>
    </citation>
    <scope>NUCLEOTIDE SEQUENCE</scope>
    <source>
        <strain evidence="1">CBS 207.26</strain>
    </source>
</reference>
<organism evidence="1 2">
    <name type="scientific">Zopfia rhizophila CBS 207.26</name>
    <dbReference type="NCBI Taxonomy" id="1314779"/>
    <lineage>
        <taxon>Eukaryota</taxon>
        <taxon>Fungi</taxon>
        <taxon>Dikarya</taxon>
        <taxon>Ascomycota</taxon>
        <taxon>Pezizomycotina</taxon>
        <taxon>Dothideomycetes</taxon>
        <taxon>Dothideomycetes incertae sedis</taxon>
        <taxon>Zopfiaceae</taxon>
        <taxon>Zopfia</taxon>
    </lineage>
</organism>
<name>A0A6A6ENK9_9PEZI</name>
<protein>
    <submittedName>
        <fullName evidence="1">Uncharacterized protein</fullName>
    </submittedName>
</protein>
<dbReference type="OrthoDB" id="630188at2759"/>
<dbReference type="AlphaFoldDB" id="A0A6A6ENK9"/>
<dbReference type="EMBL" id="ML994615">
    <property type="protein sequence ID" value="KAF2192765.1"/>
    <property type="molecule type" value="Genomic_DNA"/>
</dbReference>